<accession>A0AAV7TKT2</accession>
<dbReference type="AlphaFoldDB" id="A0AAV7TKT2"/>
<feature type="region of interest" description="Disordered" evidence="1">
    <location>
        <begin position="110"/>
        <end position="136"/>
    </location>
</feature>
<protein>
    <submittedName>
        <fullName evidence="2">Uncharacterized protein</fullName>
    </submittedName>
</protein>
<feature type="region of interest" description="Disordered" evidence="1">
    <location>
        <begin position="1"/>
        <end position="35"/>
    </location>
</feature>
<name>A0AAV7TKT2_PLEWA</name>
<evidence type="ECO:0000313" key="3">
    <source>
        <dbReference type="Proteomes" id="UP001066276"/>
    </source>
</evidence>
<comment type="caution">
    <text evidence="2">The sequence shown here is derived from an EMBL/GenBank/DDBJ whole genome shotgun (WGS) entry which is preliminary data.</text>
</comment>
<keyword evidence="3" id="KW-1185">Reference proteome</keyword>
<proteinExistence type="predicted"/>
<organism evidence="2 3">
    <name type="scientific">Pleurodeles waltl</name>
    <name type="common">Iberian ribbed newt</name>
    <dbReference type="NCBI Taxonomy" id="8319"/>
    <lineage>
        <taxon>Eukaryota</taxon>
        <taxon>Metazoa</taxon>
        <taxon>Chordata</taxon>
        <taxon>Craniata</taxon>
        <taxon>Vertebrata</taxon>
        <taxon>Euteleostomi</taxon>
        <taxon>Amphibia</taxon>
        <taxon>Batrachia</taxon>
        <taxon>Caudata</taxon>
        <taxon>Salamandroidea</taxon>
        <taxon>Salamandridae</taxon>
        <taxon>Pleurodelinae</taxon>
        <taxon>Pleurodeles</taxon>
    </lineage>
</organism>
<reference evidence="2" key="1">
    <citation type="journal article" date="2022" name="bioRxiv">
        <title>Sequencing and chromosome-scale assembly of the giantPleurodeles waltlgenome.</title>
        <authorList>
            <person name="Brown T."/>
            <person name="Elewa A."/>
            <person name="Iarovenko S."/>
            <person name="Subramanian E."/>
            <person name="Araus A.J."/>
            <person name="Petzold A."/>
            <person name="Susuki M."/>
            <person name="Suzuki K.-i.T."/>
            <person name="Hayashi T."/>
            <person name="Toyoda A."/>
            <person name="Oliveira C."/>
            <person name="Osipova E."/>
            <person name="Leigh N.D."/>
            <person name="Simon A."/>
            <person name="Yun M.H."/>
        </authorList>
    </citation>
    <scope>NUCLEOTIDE SEQUENCE</scope>
    <source>
        <strain evidence="2">20211129_DDA</strain>
        <tissue evidence="2">Liver</tissue>
    </source>
</reference>
<sequence length="136" mass="14487">MANGSGPGPMRKRGAAWTRHGEEAGAASSPLALTVPGPDLEDVLKVIQDLRVAVDHKVGELRIDLLLVHQDLRGLALGGSTARIETGDTEERRSRRQRTLAGLPSWRVCGGSAPGHCGPSRRGGTHDHPAHDLQEE</sequence>
<dbReference type="Proteomes" id="UP001066276">
    <property type="component" value="Chromosome 3_2"/>
</dbReference>
<dbReference type="EMBL" id="JANPWB010000006">
    <property type="protein sequence ID" value="KAJ1176871.1"/>
    <property type="molecule type" value="Genomic_DNA"/>
</dbReference>
<feature type="compositionally biased region" description="Basic and acidic residues" evidence="1">
    <location>
        <begin position="124"/>
        <end position="136"/>
    </location>
</feature>
<evidence type="ECO:0000313" key="2">
    <source>
        <dbReference type="EMBL" id="KAJ1176871.1"/>
    </source>
</evidence>
<gene>
    <name evidence="2" type="ORF">NDU88_002138</name>
</gene>
<evidence type="ECO:0000256" key="1">
    <source>
        <dbReference type="SAM" id="MobiDB-lite"/>
    </source>
</evidence>